<dbReference type="GO" id="GO:0007165">
    <property type="term" value="P:signal transduction"/>
    <property type="evidence" value="ECO:0007669"/>
    <property type="project" value="UniProtKB-KW"/>
</dbReference>
<dbReference type="OrthoDB" id="9806477at2"/>
<dbReference type="Gene3D" id="3.30.450.20">
    <property type="entry name" value="PAS domain"/>
    <property type="match status" value="1"/>
</dbReference>
<evidence type="ECO:0000256" key="2">
    <source>
        <dbReference type="ARBA" id="ARBA00022481"/>
    </source>
</evidence>
<dbReference type="STRING" id="416943.SAMN05445871_5452"/>
<dbReference type="SMART" id="SM00283">
    <property type="entry name" value="MA"/>
    <property type="match status" value="1"/>
</dbReference>
<name>A0A1H7RLL5_9BURK</name>
<feature type="domain" description="Methyl-accepting transducer" evidence="5">
    <location>
        <begin position="280"/>
        <end position="509"/>
    </location>
</feature>
<evidence type="ECO:0000259" key="5">
    <source>
        <dbReference type="PROSITE" id="PS50111"/>
    </source>
</evidence>
<dbReference type="InterPro" id="IPR003660">
    <property type="entry name" value="HAMP_dom"/>
</dbReference>
<sequence>MQAQQPDHDVSGSGEYQFDDRDFLITRNDADAKICYVNPAFARVSGYTMDELQGAPSNLLYHPDMPDQVSADLWKTLKTNGAWSGVMKHRRKDGRYFWADVTVTPTVIEGRHAGYTTVRSRPARQKIELAGNAYRALKRGSSGFAVRNGRIMRTGLRGCVRWFWPGTVDGHLKQCAGILVVLAAMLAAPGYNGIDSGRGAAAMAIGFACVALLLRSGVVIRQSAVVQMRALIETCQRLAAGDLACELPNRDSHDEAGKLASTLGAMHRSLIGMVLEAQGITETVGGKASEIVTANRELSARTDDQASALEQTSAAMAELMNAVKVNAESAKQAAELAGDASHAAAEGAGSIAGVQSTMESIIAGAGRVSGISAVIESIAFQTNILALNAAVEAARAGTEGRGFAVVAAEVRSLAQRSAAAAKEIKELVNDSVDQSRRGAEVVTEARQTIERIVASSQSVSGLISKISIASAEQQRGIVEVGTAVAQIDRTTQQNAGMVENAARTAAVLSEQSTRLRSTMGAFHF</sequence>
<keyword evidence="4" id="KW-0807">Transducer</keyword>
<dbReference type="CDD" id="cd11386">
    <property type="entry name" value="MCP_signal"/>
    <property type="match status" value="1"/>
</dbReference>
<dbReference type="Gene3D" id="1.10.287.950">
    <property type="entry name" value="Methyl-accepting chemotaxis protein"/>
    <property type="match status" value="1"/>
</dbReference>
<evidence type="ECO:0000259" key="6">
    <source>
        <dbReference type="PROSITE" id="PS50112"/>
    </source>
</evidence>
<dbReference type="PANTHER" id="PTHR43531:SF14">
    <property type="entry name" value="METHYL-ACCEPTING CHEMOTAXIS PROTEIN I-RELATED"/>
    <property type="match status" value="1"/>
</dbReference>
<gene>
    <name evidence="8" type="ORF">SAMN05192542_11078</name>
</gene>
<organism evidence="8 9">
    <name type="scientific">Paraburkholderia caballeronis</name>
    <dbReference type="NCBI Taxonomy" id="416943"/>
    <lineage>
        <taxon>Bacteria</taxon>
        <taxon>Pseudomonadati</taxon>
        <taxon>Pseudomonadota</taxon>
        <taxon>Betaproteobacteria</taxon>
        <taxon>Burkholderiales</taxon>
        <taxon>Burkholderiaceae</taxon>
        <taxon>Paraburkholderia</taxon>
    </lineage>
</organism>
<keyword evidence="2" id="KW-0488">Methylation</keyword>
<dbReference type="PANTHER" id="PTHR43531">
    <property type="entry name" value="PROTEIN ICFG"/>
    <property type="match status" value="1"/>
</dbReference>
<evidence type="ECO:0000259" key="7">
    <source>
        <dbReference type="PROSITE" id="PS50885"/>
    </source>
</evidence>
<evidence type="ECO:0000256" key="3">
    <source>
        <dbReference type="ARBA" id="ARBA00029447"/>
    </source>
</evidence>
<dbReference type="InterPro" id="IPR000014">
    <property type="entry name" value="PAS"/>
</dbReference>
<dbReference type="InterPro" id="IPR004089">
    <property type="entry name" value="MCPsignal_dom"/>
</dbReference>
<dbReference type="AlphaFoldDB" id="A0A1H7RLL5"/>
<keyword evidence="9" id="KW-1185">Reference proteome</keyword>
<dbReference type="PROSITE" id="PS50885">
    <property type="entry name" value="HAMP"/>
    <property type="match status" value="1"/>
</dbReference>
<comment type="similarity">
    <text evidence="3">Belongs to the methyl-accepting chemotaxis (MCP) protein family.</text>
</comment>
<dbReference type="InterPro" id="IPR035965">
    <property type="entry name" value="PAS-like_dom_sf"/>
</dbReference>
<dbReference type="Pfam" id="PF00672">
    <property type="entry name" value="HAMP"/>
    <property type="match status" value="1"/>
</dbReference>
<dbReference type="GO" id="GO:0004888">
    <property type="term" value="F:transmembrane signaling receptor activity"/>
    <property type="evidence" value="ECO:0007669"/>
    <property type="project" value="TreeGrafter"/>
</dbReference>
<proteinExistence type="inferred from homology"/>
<protein>
    <submittedName>
        <fullName evidence="8">Methyl-accepting chemotaxis sensory transducer with Pas/Pac sensor</fullName>
    </submittedName>
</protein>
<reference evidence="9" key="1">
    <citation type="submission" date="2016-10" db="EMBL/GenBank/DDBJ databases">
        <authorList>
            <person name="Varghese N."/>
            <person name="Submissions S."/>
        </authorList>
    </citation>
    <scope>NUCLEOTIDE SEQUENCE [LARGE SCALE GENOMIC DNA]</scope>
    <source>
        <strain evidence="9">LMG 26416</strain>
    </source>
</reference>
<dbReference type="GO" id="GO:0006935">
    <property type="term" value="P:chemotaxis"/>
    <property type="evidence" value="ECO:0007669"/>
    <property type="project" value="TreeGrafter"/>
</dbReference>
<dbReference type="GO" id="GO:0005886">
    <property type="term" value="C:plasma membrane"/>
    <property type="evidence" value="ECO:0007669"/>
    <property type="project" value="TreeGrafter"/>
</dbReference>
<evidence type="ECO:0000313" key="8">
    <source>
        <dbReference type="EMBL" id="SEL61052.1"/>
    </source>
</evidence>
<dbReference type="InterPro" id="IPR051310">
    <property type="entry name" value="MCP_chemotaxis"/>
</dbReference>
<evidence type="ECO:0000313" key="9">
    <source>
        <dbReference type="Proteomes" id="UP000199120"/>
    </source>
</evidence>
<dbReference type="NCBIfam" id="TIGR00229">
    <property type="entry name" value="sensory_box"/>
    <property type="match status" value="1"/>
</dbReference>
<dbReference type="Proteomes" id="UP000199120">
    <property type="component" value="Unassembled WGS sequence"/>
</dbReference>
<dbReference type="RefSeq" id="WP_090551522.1">
    <property type="nucleotide sequence ID" value="NZ_FNSR01000003.1"/>
</dbReference>
<dbReference type="Pfam" id="PF08447">
    <property type="entry name" value="PAS_3"/>
    <property type="match status" value="1"/>
</dbReference>
<accession>A0A1H7RLL5</accession>
<dbReference type="FunFam" id="1.10.287.950:FF:000001">
    <property type="entry name" value="Methyl-accepting chemotaxis sensory transducer"/>
    <property type="match status" value="1"/>
</dbReference>
<feature type="domain" description="HAMP" evidence="7">
    <location>
        <begin position="222"/>
        <end position="275"/>
    </location>
</feature>
<dbReference type="PROSITE" id="PS50112">
    <property type="entry name" value="PAS"/>
    <property type="match status" value="1"/>
</dbReference>
<dbReference type="Pfam" id="PF00015">
    <property type="entry name" value="MCPsignal"/>
    <property type="match status" value="1"/>
</dbReference>
<dbReference type="CDD" id="cd00130">
    <property type="entry name" value="PAS"/>
    <property type="match status" value="1"/>
</dbReference>
<dbReference type="PROSITE" id="PS50111">
    <property type="entry name" value="CHEMOTAXIS_TRANSDUC_2"/>
    <property type="match status" value="1"/>
</dbReference>
<comment type="subcellular location">
    <subcellularLocation>
        <location evidence="1">Membrane</location>
    </subcellularLocation>
</comment>
<feature type="domain" description="PAS" evidence="6">
    <location>
        <begin position="29"/>
        <end position="80"/>
    </location>
</feature>
<dbReference type="SUPFAM" id="SSF55785">
    <property type="entry name" value="PYP-like sensor domain (PAS domain)"/>
    <property type="match status" value="1"/>
</dbReference>
<dbReference type="InterPro" id="IPR013655">
    <property type="entry name" value="PAS_fold_3"/>
</dbReference>
<dbReference type="EMBL" id="FOAJ01000010">
    <property type="protein sequence ID" value="SEL61052.1"/>
    <property type="molecule type" value="Genomic_DNA"/>
</dbReference>
<dbReference type="SUPFAM" id="SSF58104">
    <property type="entry name" value="Methyl-accepting chemotaxis protein (MCP) signaling domain"/>
    <property type="match status" value="1"/>
</dbReference>
<evidence type="ECO:0000256" key="4">
    <source>
        <dbReference type="PROSITE-ProRule" id="PRU00284"/>
    </source>
</evidence>
<dbReference type="CDD" id="cd06225">
    <property type="entry name" value="HAMP"/>
    <property type="match status" value="1"/>
</dbReference>
<evidence type="ECO:0000256" key="1">
    <source>
        <dbReference type="ARBA" id="ARBA00004370"/>
    </source>
</evidence>
<dbReference type="SMART" id="SM00304">
    <property type="entry name" value="HAMP"/>
    <property type="match status" value="1"/>
</dbReference>